<accession>A0A8X6KJL2</accession>
<evidence type="ECO:0000313" key="2">
    <source>
        <dbReference type="Proteomes" id="UP000887116"/>
    </source>
</evidence>
<dbReference type="PANTHER" id="PTHR47326:SF1">
    <property type="entry name" value="HTH PSQ-TYPE DOMAIN-CONTAINING PROTEIN"/>
    <property type="match status" value="1"/>
</dbReference>
<dbReference type="EMBL" id="BMAO01002075">
    <property type="protein sequence ID" value="GFQ78065.1"/>
    <property type="molecule type" value="Genomic_DNA"/>
</dbReference>
<keyword evidence="2" id="KW-1185">Reference proteome</keyword>
<gene>
    <name evidence="1" type="primary">AVEN_215533_1</name>
    <name evidence="1" type="ORF">TNCT_40021</name>
</gene>
<dbReference type="Proteomes" id="UP000887116">
    <property type="component" value="Unassembled WGS sequence"/>
</dbReference>
<proteinExistence type="predicted"/>
<dbReference type="OrthoDB" id="6766291at2759"/>
<sequence>MVGASILGDYLIGPYLLPSPLNDKAYLILQQVLFKLFDSTHVLPSLRRSMCYQNDWANPHCRIHAHEKHLNITFGQWWIGYGGPVHCPARPLDLSCMDFSLWGSHEEFCVLDALSFS</sequence>
<dbReference type="AlphaFoldDB" id="A0A8X6KJL2"/>
<reference evidence="1" key="1">
    <citation type="submission" date="2020-07" db="EMBL/GenBank/DDBJ databases">
        <title>Multicomponent nature underlies the extraordinary mechanical properties of spider dragline silk.</title>
        <authorList>
            <person name="Kono N."/>
            <person name="Nakamura H."/>
            <person name="Mori M."/>
            <person name="Yoshida Y."/>
            <person name="Ohtoshi R."/>
            <person name="Malay A.D."/>
            <person name="Moran D.A.P."/>
            <person name="Tomita M."/>
            <person name="Numata K."/>
            <person name="Arakawa K."/>
        </authorList>
    </citation>
    <scope>NUCLEOTIDE SEQUENCE</scope>
</reference>
<comment type="caution">
    <text evidence="1">The sequence shown here is derived from an EMBL/GenBank/DDBJ whole genome shotgun (WGS) entry which is preliminary data.</text>
</comment>
<name>A0A8X6KJL2_TRICU</name>
<organism evidence="1 2">
    <name type="scientific">Trichonephila clavata</name>
    <name type="common">Joro spider</name>
    <name type="synonym">Nephila clavata</name>
    <dbReference type="NCBI Taxonomy" id="2740835"/>
    <lineage>
        <taxon>Eukaryota</taxon>
        <taxon>Metazoa</taxon>
        <taxon>Ecdysozoa</taxon>
        <taxon>Arthropoda</taxon>
        <taxon>Chelicerata</taxon>
        <taxon>Arachnida</taxon>
        <taxon>Araneae</taxon>
        <taxon>Araneomorphae</taxon>
        <taxon>Entelegynae</taxon>
        <taxon>Araneoidea</taxon>
        <taxon>Nephilidae</taxon>
        <taxon>Trichonephila</taxon>
    </lineage>
</organism>
<protein>
    <submittedName>
        <fullName evidence="1">Uncharacterized protein</fullName>
    </submittedName>
</protein>
<evidence type="ECO:0000313" key="1">
    <source>
        <dbReference type="EMBL" id="GFQ78065.1"/>
    </source>
</evidence>
<dbReference type="PANTHER" id="PTHR47326">
    <property type="entry name" value="TRANSPOSABLE ELEMENT TC3 TRANSPOSASE-LIKE PROTEIN"/>
    <property type="match status" value="1"/>
</dbReference>